<evidence type="ECO:0000256" key="1">
    <source>
        <dbReference type="ARBA" id="ARBA00022737"/>
    </source>
</evidence>
<protein>
    <submittedName>
        <fullName evidence="3">Uncharacterized protein</fullName>
    </submittedName>
</protein>
<organism evidence="3">
    <name type="scientific">hydrothermal vent metagenome</name>
    <dbReference type="NCBI Taxonomy" id="652676"/>
    <lineage>
        <taxon>unclassified sequences</taxon>
        <taxon>metagenomes</taxon>
        <taxon>ecological metagenomes</taxon>
    </lineage>
</organism>
<dbReference type="PROSITE" id="PS50297">
    <property type="entry name" value="ANK_REP_REGION"/>
    <property type="match status" value="1"/>
</dbReference>
<dbReference type="SUPFAM" id="SSF48403">
    <property type="entry name" value="Ankyrin repeat"/>
    <property type="match status" value="1"/>
</dbReference>
<dbReference type="AlphaFoldDB" id="A0A3B0XQE3"/>
<dbReference type="InterPro" id="IPR036770">
    <property type="entry name" value="Ankyrin_rpt-contain_sf"/>
</dbReference>
<proteinExistence type="predicted"/>
<dbReference type="Pfam" id="PF12796">
    <property type="entry name" value="Ank_2"/>
    <property type="match status" value="1"/>
</dbReference>
<dbReference type="GO" id="GO:0070531">
    <property type="term" value="C:BRCA1-A complex"/>
    <property type="evidence" value="ECO:0007669"/>
    <property type="project" value="TreeGrafter"/>
</dbReference>
<dbReference type="Gene3D" id="1.25.40.20">
    <property type="entry name" value="Ankyrin repeat-containing domain"/>
    <property type="match status" value="1"/>
</dbReference>
<dbReference type="PROSITE" id="PS50088">
    <property type="entry name" value="ANK_REPEAT"/>
    <property type="match status" value="1"/>
</dbReference>
<evidence type="ECO:0000313" key="3">
    <source>
        <dbReference type="EMBL" id="VAW70448.1"/>
    </source>
</evidence>
<dbReference type="PANTHER" id="PTHR24171">
    <property type="entry name" value="ANKYRIN REPEAT DOMAIN-CONTAINING PROTEIN 39-RELATED"/>
    <property type="match status" value="1"/>
</dbReference>
<dbReference type="EMBL" id="UOFI01000199">
    <property type="protein sequence ID" value="VAW70448.1"/>
    <property type="molecule type" value="Genomic_DNA"/>
</dbReference>
<dbReference type="PANTHER" id="PTHR24171:SF8">
    <property type="entry name" value="BRCA1-ASSOCIATED RING DOMAIN PROTEIN 1"/>
    <property type="match status" value="1"/>
</dbReference>
<dbReference type="GO" id="GO:0031436">
    <property type="term" value="C:BRCA1-BARD1 complex"/>
    <property type="evidence" value="ECO:0007669"/>
    <property type="project" value="TreeGrafter"/>
</dbReference>
<keyword evidence="1" id="KW-0677">Repeat</keyword>
<reference evidence="3" key="1">
    <citation type="submission" date="2018-06" db="EMBL/GenBank/DDBJ databases">
        <authorList>
            <person name="Zhirakovskaya E."/>
        </authorList>
    </citation>
    <scope>NUCLEOTIDE SEQUENCE</scope>
</reference>
<dbReference type="InterPro" id="IPR002110">
    <property type="entry name" value="Ankyrin_rpt"/>
</dbReference>
<evidence type="ECO:0000256" key="2">
    <source>
        <dbReference type="ARBA" id="ARBA00023043"/>
    </source>
</evidence>
<name>A0A3B0XQE3_9ZZZZ</name>
<dbReference type="SMART" id="SM00248">
    <property type="entry name" value="ANK"/>
    <property type="match status" value="2"/>
</dbReference>
<gene>
    <name evidence="3" type="ORF">MNBD_GAMMA09-2140</name>
</gene>
<dbReference type="GO" id="GO:0085020">
    <property type="term" value="P:protein K6-linked ubiquitination"/>
    <property type="evidence" value="ECO:0007669"/>
    <property type="project" value="TreeGrafter"/>
</dbReference>
<dbReference type="GO" id="GO:0004842">
    <property type="term" value="F:ubiquitin-protein transferase activity"/>
    <property type="evidence" value="ECO:0007669"/>
    <property type="project" value="TreeGrafter"/>
</dbReference>
<keyword evidence="2" id="KW-0040">ANK repeat</keyword>
<accession>A0A3B0XQE3</accession>
<sequence length="148" mass="16136">MTRILPALALLLCFITNLSLADDLEYNLTDAINRGDLQRAEKLIKKGADVNKKVPPFKQAPIVMAPLQGLVFVKLLVKNNADINSKDQDNTTALINACLYGKLDTVKFLIAEGADVHAINNDDMSTLEAAKLSENKILIQFIKSAGAQ</sequence>